<feature type="region of interest" description="Disordered" evidence="16">
    <location>
        <begin position="1"/>
        <end position="37"/>
    </location>
</feature>
<name>A0A8J5QQJ7_9ASCO</name>
<comment type="subcellular location">
    <subcellularLocation>
        <location evidence="3">Chromosome</location>
        <location evidence="3">Centromere</location>
        <location evidence="3">Kinetochore</location>
    </subcellularLocation>
    <subcellularLocation>
        <location evidence="2">Cytoplasm</location>
        <location evidence="2">Cytoskeleton</location>
        <location evidence="2">Spindle</location>
    </subcellularLocation>
    <subcellularLocation>
        <location evidence="1">Nucleus</location>
    </subcellularLocation>
</comment>
<feature type="compositionally biased region" description="Polar residues" evidence="16">
    <location>
        <begin position="23"/>
        <end position="32"/>
    </location>
</feature>
<dbReference type="EMBL" id="JAGSYN010000125">
    <property type="protein sequence ID" value="KAG7663592.1"/>
    <property type="molecule type" value="Genomic_DNA"/>
</dbReference>
<dbReference type="GO" id="GO:0042729">
    <property type="term" value="C:DASH complex"/>
    <property type="evidence" value="ECO:0007669"/>
    <property type="project" value="InterPro"/>
</dbReference>
<evidence type="ECO:0000256" key="5">
    <source>
        <dbReference type="ARBA" id="ARBA00020497"/>
    </source>
</evidence>
<proteinExistence type="inferred from homology"/>
<keyword evidence="9" id="KW-0159">Chromosome partition</keyword>
<feature type="compositionally biased region" description="Polar residues" evidence="16">
    <location>
        <begin position="249"/>
        <end position="273"/>
    </location>
</feature>
<dbReference type="RefSeq" id="XP_049263824.1">
    <property type="nucleotide sequence ID" value="XM_049406633.1"/>
</dbReference>
<protein>
    <recommendedName>
        <fullName evidence="5">DASH complex subunit DAM1</fullName>
    </recommendedName>
    <alternativeName>
        <fullName evidence="14">Outer kinetochore protein DAM1</fullName>
    </alternativeName>
</protein>
<feature type="compositionally biased region" description="Low complexity" evidence="16">
    <location>
        <begin position="231"/>
        <end position="248"/>
    </location>
</feature>
<keyword evidence="12" id="KW-0539">Nucleus</keyword>
<evidence type="ECO:0000256" key="8">
    <source>
        <dbReference type="ARBA" id="ARBA00022701"/>
    </source>
</evidence>
<feature type="compositionally biased region" description="Low complexity" evidence="16">
    <location>
        <begin position="175"/>
        <end position="190"/>
    </location>
</feature>
<keyword evidence="18" id="KW-1185">Reference proteome</keyword>
<organism evidence="17 18">
    <name type="scientific">[Candida] subhashii</name>
    <dbReference type="NCBI Taxonomy" id="561895"/>
    <lineage>
        <taxon>Eukaryota</taxon>
        <taxon>Fungi</taxon>
        <taxon>Dikarya</taxon>
        <taxon>Ascomycota</taxon>
        <taxon>Saccharomycotina</taxon>
        <taxon>Pichiomycetes</taxon>
        <taxon>Debaryomycetaceae</taxon>
        <taxon>Spathaspora</taxon>
    </lineage>
</organism>
<comment type="caution">
    <text evidence="17">The sequence shown here is derived from an EMBL/GenBank/DDBJ whole genome shotgun (WGS) entry which is preliminary data.</text>
</comment>
<keyword evidence="8" id="KW-0493">Microtubule</keyword>
<dbReference type="OrthoDB" id="5586015at2759"/>
<dbReference type="InterPro" id="IPR013962">
    <property type="entry name" value="DASH_Dam1"/>
</dbReference>
<evidence type="ECO:0000256" key="6">
    <source>
        <dbReference type="ARBA" id="ARBA00022454"/>
    </source>
</evidence>
<evidence type="ECO:0000256" key="12">
    <source>
        <dbReference type="ARBA" id="ARBA00023242"/>
    </source>
</evidence>
<evidence type="ECO:0000313" key="17">
    <source>
        <dbReference type="EMBL" id="KAG7663592.1"/>
    </source>
</evidence>
<keyword evidence="7" id="KW-0963">Cytoplasm</keyword>
<evidence type="ECO:0000256" key="1">
    <source>
        <dbReference type="ARBA" id="ARBA00004123"/>
    </source>
</evidence>
<comment type="subunit">
    <text evidence="15">Component of the DASH complex consisting of ASK1, DAD1, DAD2, DAD3, DAD4, DAM1, DUO1, HSK3, SPC19 and SPC34, with a stoichiometry of one copy of each subunit per complex. Multiple DASH complexes oligomerize to form a ring that encircles spindle microtubules and organizes the rod-like NDC80 complexes of the outer kinetochore. DASH complex oligomerization strengthens microtubule attachments. Within the complex, DAM1 and DUO1 may form the microtubule connections. On cytoplasmic microtubules, DASH complexes appear to form patches instead of rings. Interacts with the outer kinetochore component NDC80; the interaction is direct.</text>
</comment>
<keyword evidence="11" id="KW-0206">Cytoskeleton</keyword>
<dbReference type="Pfam" id="PF08653">
    <property type="entry name" value="DASH_Dam1"/>
    <property type="match status" value="1"/>
</dbReference>
<keyword evidence="10" id="KW-0995">Kinetochore</keyword>
<reference evidence="17 18" key="1">
    <citation type="journal article" date="2021" name="DNA Res.">
        <title>Genome analysis of Candida subhashii reveals its hybrid nature and dual mitochondrial genome conformations.</title>
        <authorList>
            <person name="Mixao V."/>
            <person name="Hegedusova E."/>
            <person name="Saus E."/>
            <person name="Pryszcz L.P."/>
            <person name="Cillingova A."/>
            <person name="Nosek J."/>
            <person name="Gabaldon T."/>
        </authorList>
    </citation>
    <scope>NUCLEOTIDE SEQUENCE [LARGE SCALE GENOMIC DNA]</scope>
    <source>
        <strain evidence="17 18">CBS 10753</strain>
    </source>
</reference>
<keyword evidence="6" id="KW-0158">Chromosome</keyword>
<sequence length="297" mass="33286">MSSSSPAQERRLTNRRHSRRSSGFQLNRSTTPHHYPIDENQIPFESHGFFNQFSCLADVLQELDSNMSKLSSIHNTINNEFNESFAGFLYGLSLTMWCVDFPGAPNTKAWEQLQEKRQREQRIIELKRRLANAQELNSNLKSTLEQESKSLPPTRPTNPLFQKTTATRSTRPMPTRTATGTRATAASSSRIQKPRIPGRESDSSLLNTSTSSINQKGAAAAQSSRIPARRTSQQQPTVTTPSSIQSSSKPNLNQPARYMNSLNSNANKVSNPGYTRPTKPVQPLQKSNSLANRPRFR</sequence>
<dbReference type="Proteomes" id="UP000694255">
    <property type="component" value="Unassembled WGS sequence"/>
</dbReference>
<evidence type="ECO:0000256" key="3">
    <source>
        <dbReference type="ARBA" id="ARBA00004629"/>
    </source>
</evidence>
<dbReference type="PANTHER" id="PTHR28113">
    <property type="entry name" value="DASH COMPLEX SUBUNIT DAM1"/>
    <property type="match status" value="1"/>
</dbReference>
<dbReference type="AlphaFoldDB" id="A0A8J5QQJ7"/>
<gene>
    <name evidence="17" type="ORF">J8A68_002841</name>
</gene>
<evidence type="ECO:0000256" key="13">
    <source>
        <dbReference type="ARBA" id="ARBA00023328"/>
    </source>
</evidence>
<evidence type="ECO:0000256" key="2">
    <source>
        <dbReference type="ARBA" id="ARBA00004186"/>
    </source>
</evidence>
<evidence type="ECO:0000256" key="4">
    <source>
        <dbReference type="ARBA" id="ARBA00010073"/>
    </source>
</evidence>
<dbReference type="GO" id="GO:1990758">
    <property type="term" value="P:mitotic sister chromatid biorientation"/>
    <property type="evidence" value="ECO:0007669"/>
    <property type="project" value="TreeGrafter"/>
</dbReference>
<comment type="similarity">
    <text evidence="4">Belongs to the DASH complex DAM1 family.</text>
</comment>
<evidence type="ECO:0000256" key="14">
    <source>
        <dbReference type="ARBA" id="ARBA00030453"/>
    </source>
</evidence>
<keyword evidence="13" id="KW-0137">Centromere</keyword>
<evidence type="ECO:0000256" key="7">
    <source>
        <dbReference type="ARBA" id="ARBA00022490"/>
    </source>
</evidence>
<evidence type="ECO:0000256" key="10">
    <source>
        <dbReference type="ARBA" id="ARBA00022838"/>
    </source>
</evidence>
<dbReference type="GO" id="GO:1990537">
    <property type="term" value="C:mitotic spindle polar microtubule"/>
    <property type="evidence" value="ECO:0007669"/>
    <property type="project" value="TreeGrafter"/>
</dbReference>
<evidence type="ECO:0000313" key="18">
    <source>
        <dbReference type="Proteomes" id="UP000694255"/>
    </source>
</evidence>
<dbReference type="PANTHER" id="PTHR28113:SF1">
    <property type="entry name" value="DASH COMPLEX SUBUNIT DAM1"/>
    <property type="match status" value="1"/>
</dbReference>
<evidence type="ECO:0000256" key="9">
    <source>
        <dbReference type="ARBA" id="ARBA00022829"/>
    </source>
</evidence>
<accession>A0A8J5QQJ7</accession>
<dbReference type="GO" id="GO:0044732">
    <property type="term" value="C:mitotic spindle pole body"/>
    <property type="evidence" value="ECO:0007669"/>
    <property type="project" value="TreeGrafter"/>
</dbReference>
<evidence type="ECO:0000256" key="15">
    <source>
        <dbReference type="ARBA" id="ARBA00047036"/>
    </source>
</evidence>
<evidence type="ECO:0000256" key="16">
    <source>
        <dbReference type="SAM" id="MobiDB-lite"/>
    </source>
</evidence>
<feature type="region of interest" description="Disordered" evidence="16">
    <location>
        <begin position="143"/>
        <end position="297"/>
    </location>
</feature>
<evidence type="ECO:0000256" key="11">
    <source>
        <dbReference type="ARBA" id="ARBA00023212"/>
    </source>
</evidence>
<feature type="compositionally biased region" description="Polar residues" evidence="16">
    <location>
        <begin position="143"/>
        <end position="172"/>
    </location>
</feature>
<feature type="compositionally biased region" description="Low complexity" evidence="16">
    <location>
        <begin position="203"/>
        <end position="212"/>
    </location>
</feature>
<dbReference type="GeneID" id="73469642"/>